<reference evidence="1 2" key="1">
    <citation type="journal article" date="2012" name="J. Bacteriol.">
        <title>Genome sequence of Thalassospira xiamenensis type strain M-5.</title>
        <authorList>
            <person name="Lai Q."/>
            <person name="Shao Z."/>
        </authorList>
    </citation>
    <scope>NUCLEOTIDE SEQUENCE [LARGE SCALE GENOMIC DNA]</scope>
    <source>
        <strain evidence="1 2">M-5</strain>
    </source>
</reference>
<dbReference type="GeneID" id="41697463"/>
<keyword evidence="1" id="KW-0614">Plasmid</keyword>
<accession>A0AB72UJT8</accession>
<gene>
    <name evidence="1" type="ORF">TH3_21458</name>
</gene>
<geneLocation type="plasmid" evidence="2"/>
<evidence type="ECO:0000313" key="2">
    <source>
        <dbReference type="Proteomes" id="UP000007127"/>
    </source>
</evidence>
<dbReference type="Proteomes" id="UP000007127">
    <property type="component" value="Plasmid"/>
</dbReference>
<protein>
    <submittedName>
        <fullName evidence="1">Uncharacterized protein</fullName>
    </submittedName>
</protein>
<proteinExistence type="predicted"/>
<dbReference type="KEGG" id="txi:TH3_21458"/>
<name>A0AB72UJT8_9PROT</name>
<organism evidence="1 2">
    <name type="scientific">Thalassospira xiamenensis M-5 = DSM 17429</name>
    <dbReference type="NCBI Taxonomy" id="1123366"/>
    <lineage>
        <taxon>Bacteria</taxon>
        <taxon>Pseudomonadati</taxon>
        <taxon>Pseudomonadota</taxon>
        <taxon>Alphaproteobacteria</taxon>
        <taxon>Rhodospirillales</taxon>
        <taxon>Thalassospiraceae</taxon>
        <taxon>Thalassospira</taxon>
    </lineage>
</organism>
<sequence>MNSYPKDEHALATYPKTELYSCCEGNRAPDWSEYEYLVLEGCTTIPLDPGTTSEKGSNEILGLQDRKAADFFTVYAWKDGCRAITDVGDFNKATRLIKHLSEISGLEYQINC</sequence>
<dbReference type="EMBL" id="CP004389">
    <property type="protein sequence ID" value="AJD54364.1"/>
    <property type="molecule type" value="Genomic_DNA"/>
</dbReference>
<evidence type="ECO:0000313" key="1">
    <source>
        <dbReference type="EMBL" id="AJD54364.1"/>
    </source>
</evidence>
<dbReference type="RefSeq" id="WP_007090962.1">
    <property type="nucleotide sequence ID" value="NZ_CP004389.1"/>
</dbReference>
<dbReference type="AlphaFoldDB" id="A0AB72UJT8"/>